<feature type="compositionally biased region" description="Basic and acidic residues" evidence="2">
    <location>
        <begin position="1008"/>
        <end position="1023"/>
    </location>
</feature>
<feature type="domain" description="PDZ" evidence="4">
    <location>
        <begin position="754"/>
        <end position="813"/>
    </location>
</feature>
<dbReference type="SMART" id="SM00033">
    <property type="entry name" value="CH"/>
    <property type="match status" value="1"/>
</dbReference>
<feature type="compositionally biased region" description="Polar residues" evidence="2">
    <location>
        <begin position="878"/>
        <end position="890"/>
    </location>
</feature>
<feature type="region of interest" description="Disordered" evidence="2">
    <location>
        <begin position="659"/>
        <end position="698"/>
    </location>
</feature>
<proteinExistence type="predicted"/>
<dbReference type="CDD" id="cd00136">
    <property type="entry name" value="PDZ_canonical"/>
    <property type="match status" value="1"/>
</dbReference>
<dbReference type="GO" id="GO:0030155">
    <property type="term" value="P:regulation of cell adhesion"/>
    <property type="evidence" value="ECO:0007669"/>
    <property type="project" value="InterPro"/>
</dbReference>
<dbReference type="Pfam" id="PF00307">
    <property type="entry name" value="CH"/>
    <property type="match status" value="1"/>
</dbReference>
<dbReference type="SMART" id="SM00228">
    <property type="entry name" value="PDZ"/>
    <property type="match status" value="1"/>
</dbReference>
<feature type="region of interest" description="Disordered" evidence="2">
    <location>
        <begin position="1057"/>
        <end position="1090"/>
    </location>
</feature>
<evidence type="ECO:0000256" key="2">
    <source>
        <dbReference type="SAM" id="MobiDB-lite"/>
    </source>
</evidence>
<feature type="coiled-coil region" evidence="1">
    <location>
        <begin position="936"/>
        <end position="975"/>
    </location>
</feature>
<dbReference type="GO" id="GO:0001947">
    <property type="term" value="P:heart looping"/>
    <property type="evidence" value="ECO:0007669"/>
    <property type="project" value="Ensembl"/>
</dbReference>
<dbReference type="Pfam" id="PF15949">
    <property type="entry name" value="DUF4757"/>
    <property type="match status" value="1"/>
</dbReference>
<feature type="compositionally biased region" description="Polar residues" evidence="2">
    <location>
        <begin position="1026"/>
        <end position="1036"/>
    </location>
</feature>
<organism evidence="5 6">
    <name type="scientific">Myripristis murdjan</name>
    <name type="common">pinecone soldierfish</name>
    <dbReference type="NCBI Taxonomy" id="586833"/>
    <lineage>
        <taxon>Eukaryota</taxon>
        <taxon>Metazoa</taxon>
        <taxon>Chordata</taxon>
        <taxon>Craniata</taxon>
        <taxon>Vertebrata</taxon>
        <taxon>Euteleostomi</taxon>
        <taxon>Actinopterygii</taxon>
        <taxon>Neopterygii</taxon>
        <taxon>Teleostei</taxon>
        <taxon>Neoteleostei</taxon>
        <taxon>Acanthomorphata</taxon>
        <taxon>Holocentriformes</taxon>
        <taxon>Holocentridae</taxon>
        <taxon>Myripristis</taxon>
    </lineage>
</organism>
<dbReference type="InParanoid" id="A0A667WJW6"/>
<feature type="compositionally biased region" description="Polar residues" evidence="2">
    <location>
        <begin position="367"/>
        <end position="376"/>
    </location>
</feature>
<keyword evidence="1" id="KW-0175">Coiled coil</keyword>
<feature type="region of interest" description="Disordered" evidence="2">
    <location>
        <begin position="345"/>
        <end position="395"/>
    </location>
</feature>
<dbReference type="PROSITE" id="PS50021">
    <property type="entry name" value="CH"/>
    <property type="match status" value="1"/>
</dbReference>
<feature type="domain" description="Calponin-homology (CH)" evidence="3">
    <location>
        <begin position="12"/>
        <end position="129"/>
    </location>
</feature>
<evidence type="ECO:0000313" key="6">
    <source>
        <dbReference type="Proteomes" id="UP000472263"/>
    </source>
</evidence>
<dbReference type="InterPro" id="IPR036872">
    <property type="entry name" value="CH_dom_sf"/>
</dbReference>
<evidence type="ECO:0000256" key="1">
    <source>
        <dbReference type="SAM" id="Coils"/>
    </source>
</evidence>
<dbReference type="InterPro" id="IPR001715">
    <property type="entry name" value="CH_dom"/>
</dbReference>
<dbReference type="InterPro" id="IPR029978">
    <property type="entry name" value="LMO-7"/>
</dbReference>
<dbReference type="CDD" id="cd21277">
    <property type="entry name" value="CH_LMO7"/>
    <property type="match status" value="1"/>
</dbReference>
<feature type="compositionally biased region" description="Polar residues" evidence="2">
    <location>
        <begin position="1182"/>
        <end position="1195"/>
    </location>
</feature>
<dbReference type="InterPro" id="IPR001478">
    <property type="entry name" value="PDZ"/>
</dbReference>
<feature type="compositionally biased region" description="Polar residues" evidence="2">
    <location>
        <begin position="659"/>
        <end position="682"/>
    </location>
</feature>
<feature type="compositionally biased region" description="Polar residues" evidence="2">
    <location>
        <begin position="1203"/>
        <end position="1215"/>
    </location>
</feature>
<dbReference type="Proteomes" id="UP000472263">
    <property type="component" value="Chromosome 3"/>
</dbReference>
<feature type="compositionally biased region" description="Basic and acidic residues" evidence="2">
    <location>
        <begin position="683"/>
        <end position="694"/>
    </location>
</feature>
<feature type="compositionally biased region" description="Polar residues" evidence="2">
    <location>
        <begin position="1239"/>
        <end position="1251"/>
    </location>
</feature>
<feature type="region of interest" description="Disordered" evidence="2">
    <location>
        <begin position="878"/>
        <end position="936"/>
    </location>
</feature>
<feature type="region of interest" description="Disordered" evidence="2">
    <location>
        <begin position="1149"/>
        <end position="1266"/>
    </location>
</feature>
<feature type="region of interest" description="Disordered" evidence="2">
    <location>
        <begin position="1000"/>
        <end position="1036"/>
    </location>
</feature>
<dbReference type="AlphaFoldDB" id="A0A667WJW6"/>
<dbReference type="Gene3D" id="2.30.42.10">
    <property type="match status" value="1"/>
</dbReference>
<dbReference type="PROSITE" id="PS50106">
    <property type="entry name" value="PDZ"/>
    <property type="match status" value="1"/>
</dbReference>
<feature type="region of interest" description="Disordered" evidence="2">
    <location>
        <begin position="588"/>
        <end position="630"/>
    </location>
</feature>
<protein>
    <submittedName>
        <fullName evidence="5">LIM domain 7b</fullName>
    </submittedName>
</protein>
<dbReference type="Gene3D" id="1.10.418.10">
    <property type="entry name" value="Calponin-like domain"/>
    <property type="match status" value="1"/>
</dbReference>
<dbReference type="FunFam" id="1.10.418.10:FF:000038">
    <property type="entry name" value="LIM and calponin homology domains-containing protein 1"/>
    <property type="match status" value="1"/>
</dbReference>
<reference evidence="5" key="3">
    <citation type="submission" date="2025-09" db="UniProtKB">
        <authorList>
            <consortium name="Ensembl"/>
        </authorList>
    </citation>
    <scope>IDENTIFICATION</scope>
</reference>
<reference evidence="5" key="1">
    <citation type="submission" date="2019-06" db="EMBL/GenBank/DDBJ databases">
        <authorList>
            <consortium name="Wellcome Sanger Institute Data Sharing"/>
        </authorList>
    </citation>
    <scope>NUCLEOTIDE SEQUENCE [LARGE SCALE GENOMIC DNA]</scope>
</reference>
<feature type="compositionally biased region" description="Basic and acidic residues" evidence="2">
    <location>
        <begin position="1224"/>
        <end position="1236"/>
    </location>
</feature>
<keyword evidence="6" id="KW-1185">Reference proteome</keyword>
<reference evidence="5" key="2">
    <citation type="submission" date="2025-08" db="UniProtKB">
        <authorList>
            <consortium name="Ensembl"/>
        </authorList>
    </citation>
    <scope>IDENTIFICATION</scope>
</reference>
<evidence type="ECO:0000313" key="5">
    <source>
        <dbReference type="Ensembl" id="ENSMMDP00005005645.1"/>
    </source>
</evidence>
<dbReference type="SUPFAM" id="SSF50156">
    <property type="entry name" value="PDZ domain-like"/>
    <property type="match status" value="1"/>
</dbReference>
<dbReference type="GeneTree" id="ENSGT00950000183159"/>
<dbReference type="InterPro" id="IPR031865">
    <property type="entry name" value="DUF4757"/>
</dbReference>
<dbReference type="GO" id="GO:0023051">
    <property type="term" value="P:regulation of signaling"/>
    <property type="evidence" value="ECO:0007669"/>
    <property type="project" value="InterPro"/>
</dbReference>
<feature type="compositionally biased region" description="Polar residues" evidence="2">
    <location>
        <begin position="904"/>
        <end position="932"/>
    </location>
</feature>
<gene>
    <name evidence="5" type="primary">lmo7b</name>
</gene>
<feature type="compositionally biased region" description="Low complexity" evidence="2">
    <location>
        <begin position="377"/>
        <end position="392"/>
    </location>
</feature>
<accession>A0A667WJW6</accession>
<dbReference type="Ensembl" id="ENSMMDT00005005797.1">
    <property type="protein sequence ID" value="ENSMMDP00005005645.1"/>
    <property type="gene ID" value="ENSMMDG00005003147.1"/>
</dbReference>
<dbReference type="InterPro" id="IPR036034">
    <property type="entry name" value="PDZ_sf"/>
</dbReference>
<evidence type="ECO:0000259" key="4">
    <source>
        <dbReference type="PROSITE" id="PS50106"/>
    </source>
</evidence>
<dbReference type="PANTHER" id="PTHR46767:SF2">
    <property type="entry name" value="LIM DOMAIN 7B"/>
    <property type="match status" value="1"/>
</dbReference>
<name>A0A667WJW6_9TELE</name>
<sequence length="1266" mass="139559">MEWRQQSTISCADAFNEAQRWMEEVTGKSFGSKDFRAALENGVLLCDLINQLKPGIIKRLNRLSTPIAGLDNVNVFLKACGKLGLNESQLFHPGDLQDLSTRVTLRREESSRRLKNVLITIYWLGRKAQLDPFYSGPQLNFKAFEGLLGLALSKALDDGSSVSVKDSRYREYCYPEREELRRMRPGYRRENSADSIESLDWRARRTGSECCGSDAEAEQGFRMEATQPAAQQNKAHVPPPLLRRRQGWEKNGRDCPSSLTRSKSMSDIPMVYPVHKVPDGNMFDAGQHIDEAREWKQEHLQRSTTGVKEGEAKWQDDLTKWKMRRKSTNSDLLRKLQEREHAVKQITNGAVTGLKENGTHGGLPQRDPQSLSSRNPAPTSSSTCPASKSSCSDLQPRTRALLARSYTSDGLFSPTAPYNTHNPAHAQEHPIATMPGSDVTVLAEEAWSGSLAPDEVTTPSLGYPFSSQTQAKVQGSTTSLQPTSELARPGNILKDQITSGVTTELPNDTITATCANDSRAAVTNGPISAMDTGFCHMEVSPMDPKVPIFHQTTADAQRSQAEAQQMSVEASDQQAPGLYRYISRTGSWSGSASLPRGYRRSEGSSRLSAVVTARPYGTKPSRVSSLPRLCNEDNNASSLLNSEQDGSLQLIRPTLTRQAATSQIMGQGQASVTQNSGNQEAKQNGEERRDEGKHASSFSRFSCQTSSYRYQPYAQTQPVALLTKGQSHHSKTPTLSSNLAIAPPEVHHSDMRVSLSLKPNSRPDFGFETHWDSTGARVKFVEIGSPAELCQLCVGDEIVAVDGIAVAHMKYDQWRNTMTSALQNGNLNMDIRRYGNKDWSTSGGSHHNQPCQSRKTLNLTATAPILIGHPGNAASAETTVVESSKINGQPVNGIDCRGMAGEFSDNSRSKGGSESAISDLQVPSLNASSSGWSWDHEEERRRQEKWQEEQERLLQEQYQRDQERLEAEWRKAQQDATGEYRKPELNACEITKGLESSVRTNLPVNGIGKKDDGWSPEREDVKRTGSKPQRNGQAVQNDTITEQDWAAGSCGFAQLSPAHRAKSKSTPALASLHKQTRGDQKKKGQCISKAEQERQQILEEMKKRTQLLTDNSWIRQRSSSIHKEPVYTGVPLKRYESLDNLHTSAVSSTMASPHYSRPHSAAGFSLPSRTCSPRYSVGPGLSQRQQPWSIDSSSGFIPGDEPANQSLPGSQQYGSVWSAADLSEEQRQESRFESETRSPTVSPAISTSSTCLPPPCDQNVAHQLAA</sequence>
<dbReference type="SUPFAM" id="SSF47576">
    <property type="entry name" value="Calponin-homology domain, CH-domain"/>
    <property type="match status" value="1"/>
</dbReference>
<evidence type="ECO:0000259" key="3">
    <source>
        <dbReference type="PROSITE" id="PS50021"/>
    </source>
</evidence>
<dbReference type="PANTHER" id="PTHR46767">
    <property type="entry name" value="LIM DOMAIN ONLY PROTEIN 7"/>
    <property type="match status" value="1"/>
</dbReference>